<feature type="transmembrane region" description="Helical" evidence="10">
    <location>
        <begin position="274"/>
        <end position="298"/>
    </location>
</feature>
<feature type="domain" description="Major facilitator superfamily (MFS) profile" evidence="11">
    <location>
        <begin position="41"/>
        <end position="462"/>
    </location>
</feature>
<feature type="transmembrane region" description="Helical" evidence="10">
    <location>
        <begin position="132"/>
        <end position="153"/>
    </location>
</feature>
<feature type="transmembrane region" description="Helical" evidence="10">
    <location>
        <begin position="165"/>
        <end position="187"/>
    </location>
</feature>
<dbReference type="InterPro" id="IPR005829">
    <property type="entry name" value="Sugar_transporter_CS"/>
</dbReference>
<dbReference type="EMBL" id="CP001016">
    <property type="protein sequence ID" value="ACB93764.1"/>
    <property type="molecule type" value="Genomic_DNA"/>
</dbReference>
<dbReference type="GO" id="GO:0032440">
    <property type="term" value="F:2-alkenal reductase [NAD(P)H] activity"/>
    <property type="evidence" value="ECO:0007669"/>
    <property type="project" value="UniProtKB-EC"/>
</dbReference>
<feature type="transmembrane region" description="Helical" evidence="10">
    <location>
        <begin position="310"/>
        <end position="333"/>
    </location>
</feature>
<keyword evidence="3 9" id="KW-0813">Transport</keyword>
<dbReference type="InterPro" id="IPR020846">
    <property type="entry name" value="MFS_dom"/>
</dbReference>
<dbReference type="GO" id="GO:0005886">
    <property type="term" value="C:plasma membrane"/>
    <property type="evidence" value="ECO:0007669"/>
    <property type="project" value="UniProtKB-SubCell"/>
</dbReference>
<dbReference type="Pfam" id="PF00083">
    <property type="entry name" value="Sugar_tr"/>
    <property type="match status" value="1"/>
</dbReference>
<dbReference type="eggNOG" id="COG2814">
    <property type="taxonomic scope" value="Bacteria"/>
</dbReference>
<dbReference type="OrthoDB" id="9784658at2"/>
<dbReference type="InterPro" id="IPR003663">
    <property type="entry name" value="Sugar/inositol_transpt"/>
</dbReference>
<protein>
    <submittedName>
        <fullName evidence="12">Sugar transporter</fullName>
        <ecNumber evidence="12">1.3.1.74</ecNumber>
    </submittedName>
</protein>
<evidence type="ECO:0000256" key="5">
    <source>
        <dbReference type="ARBA" id="ARBA00022597"/>
    </source>
</evidence>
<evidence type="ECO:0000256" key="10">
    <source>
        <dbReference type="SAM" id="Phobius"/>
    </source>
</evidence>
<dbReference type="STRING" id="395963.Bind_0105"/>
<dbReference type="PROSITE" id="PS50850">
    <property type="entry name" value="MFS"/>
    <property type="match status" value="1"/>
</dbReference>
<dbReference type="RefSeq" id="WP_012383122.1">
    <property type="nucleotide sequence ID" value="NC_010581.1"/>
</dbReference>
<accession>B2IBP2</accession>
<dbReference type="FunFam" id="1.20.1250.20:FF:000218">
    <property type="entry name" value="facilitated trehalose transporter Tret1"/>
    <property type="match status" value="1"/>
</dbReference>
<dbReference type="KEGG" id="bid:Bind_0105"/>
<evidence type="ECO:0000256" key="3">
    <source>
        <dbReference type="ARBA" id="ARBA00022448"/>
    </source>
</evidence>
<dbReference type="NCBIfam" id="TIGR00879">
    <property type="entry name" value="SP"/>
    <property type="match status" value="1"/>
</dbReference>
<evidence type="ECO:0000256" key="2">
    <source>
        <dbReference type="ARBA" id="ARBA00010992"/>
    </source>
</evidence>
<dbReference type="PANTHER" id="PTHR48020:SF12">
    <property type="entry name" value="PROTON MYO-INOSITOL COTRANSPORTER"/>
    <property type="match status" value="1"/>
</dbReference>
<dbReference type="Proteomes" id="UP000001695">
    <property type="component" value="Chromosome"/>
</dbReference>
<keyword evidence="13" id="KW-1185">Reference proteome</keyword>
<evidence type="ECO:0000256" key="7">
    <source>
        <dbReference type="ARBA" id="ARBA00022989"/>
    </source>
</evidence>
<feature type="transmembrane region" description="Helical" evidence="10">
    <location>
        <begin position="440"/>
        <end position="458"/>
    </location>
</feature>
<feature type="transmembrane region" description="Helical" evidence="10">
    <location>
        <begin position="37"/>
        <end position="66"/>
    </location>
</feature>
<dbReference type="PANTHER" id="PTHR48020">
    <property type="entry name" value="PROTON MYO-INOSITOL COTRANSPORTER"/>
    <property type="match status" value="1"/>
</dbReference>
<evidence type="ECO:0000256" key="1">
    <source>
        <dbReference type="ARBA" id="ARBA00004651"/>
    </source>
</evidence>
<evidence type="ECO:0000256" key="9">
    <source>
        <dbReference type="RuleBase" id="RU003346"/>
    </source>
</evidence>
<reference evidence="12 13" key="2">
    <citation type="journal article" date="2010" name="J. Bacteriol.">
        <title>Complete genome sequence of Beijerinckia indica subsp. indica.</title>
        <authorList>
            <person name="Tamas I."/>
            <person name="Dedysh S.N."/>
            <person name="Liesack W."/>
            <person name="Stott M.B."/>
            <person name="Alam M."/>
            <person name="Murrell J.C."/>
            <person name="Dunfield P.F."/>
        </authorList>
    </citation>
    <scope>NUCLEOTIDE SEQUENCE [LARGE SCALE GENOMIC DNA]</scope>
    <source>
        <strain evidence="13">ATCC 9039 / DSM 1715 / NCIMB 8712</strain>
    </source>
</reference>
<gene>
    <name evidence="12" type="ordered locus">Bind_0105</name>
</gene>
<comment type="subcellular location">
    <subcellularLocation>
        <location evidence="1">Cell membrane</location>
        <topology evidence="1">Multi-pass membrane protein</topology>
    </subcellularLocation>
</comment>
<dbReference type="SUPFAM" id="SSF103473">
    <property type="entry name" value="MFS general substrate transporter"/>
    <property type="match status" value="1"/>
</dbReference>
<dbReference type="HOGENOM" id="CLU_001265_30_5_5"/>
<evidence type="ECO:0000256" key="4">
    <source>
        <dbReference type="ARBA" id="ARBA00022475"/>
    </source>
</evidence>
<dbReference type="GO" id="GO:0022857">
    <property type="term" value="F:transmembrane transporter activity"/>
    <property type="evidence" value="ECO:0007669"/>
    <property type="project" value="InterPro"/>
</dbReference>
<organism evidence="12 13">
    <name type="scientific">Beijerinckia indica subsp. indica (strain ATCC 9039 / DSM 1715 / NCIMB 8712)</name>
    <dbReference type="NCBI Taxonomy" id="395963"/>
    <lineage>
        <taxon>Bacteria</taxon>
        <taxon>Pseudomonadati</taxon>
        <taxon>Pseudomonadota</taxon>
        <taxon>Alphaproteobacteria</taxon>
        <taxon>Hyphomicrobiales</taxon>
        <taxon>Beijerinckiaceae</taxon>
        <taxon>Beijerinckia</taxon>
    </lineage>
</organism>
<dbReference type="InterPro" id="IPR050814">
    <property type="entry name" value="Myo-inositol_Transporter"/>
</dbReference>
<proteinExistence type="inferred from homology"/>
<dbReference type="PROSITE" id="PS00216">
    <property type="entry name" value="SUGAR_TRANSPORT_1"/>
    <property type="match status" value="2"/>
</dbReference>
<keyword evidence="4" id="KW-1003">Cell membrane</keyword>
<dbReference type="AlphaFoldDB" id="B2IBP2"/>
<comment type="similarity">
    <text evidence="2 9">Belongs to the major facilitator superfamily. Sugar transporter (TC 2.A.1.1) family.</text>
</comment>
<feature type="transmembrane region" description="Helical" evidence="10">
    <location>
        <begin position="107"/>
        <end position="126"/>
    </location>
</feature>
<feature type="transmembrane region" description="Helical" evidence="10">
    <location>
        <begin position="372"/>
        <end position="396"/>
    </location>
</feature>
<feature type="transmembrane region" description="Helical" evidence="10">
    <location>
        <begin position="193"/>
        <end position="215"/>
    </location>
</feature>
<dbReference type="Gene3D" id="1.20.1250.20">
    <property type="entry name" value="MFS general substrate transporter like domains"/>
    <property type="match status" value="1"/>
</dbReference>
<keyword evidence="6 10" id="KW-0812">Transmembrane</keyword>
<keyword evidence="5 12" id="KW-0762">Sugar transport</keyword>
<dbReference type="PRINTS" id="PR00171">
    <property type="entry name" value="SUGRTRNSPORT"/>
</dbReference>
<feature type="transmembrane region" description="Helical" evidence="10">
    <location>
        <begin position="408"/>
        <end position="428"/>
    </location>
</feature>
<keyword evidence="8 10" id="KW-0472">Membrane</keyword>
<keyword evidence="7 10" id="KW-1133">Transmembrane helix</keyword>
<dbReference type="EC" id="1.3.1.74" evidence="12"/>
<feature type="transmembrane region" description="Helical" evidence="10">
    <location>
        <begin position="345"/>
        <end position="366"/>
    </location>
</feature>
<evidence type="ECO:0000256" key="8">
    <source>
        <dbReference type="ARBA" id="ARBA00023136"/>
    </source>
</evidence>
<dbReference type="InterPro" id="IPR036259">
    <property type="entry name" value="MFS_trans_sf"/>
</dbReference>
<name>B2IBP2_BEII9</name>
<evidence type="ECO:0000313" key="12">
    <source>
        <dbReference type="EMBL" id="ACB93764.1"/>
    </source>
</evidence>
<evidence type="ECO:0000259" key="11">
    <source>
        <dbReference type="PROSITE" id="PS50850"/>
    </source>
</evidence>
<dbReference type="InterPro" id="IPR005828">
    <property type="entry name" value="MFS_sugar_transport-like"/>
</dbReference>
<sequence length="482" mass="51278">MNERAMVDYAQAHSLAVSVIETLPQDRPGGVAEAERFVIIVTIVAALGGLLFGYDTGIVASALIYITKTFDLSTFGQECVAAALNVGAVFGAACSGPISDRFGRRPTVLLASLVFIIGSVGSAFAPDVPVLLVARLALGAAIGAATQIVPVYVAELAPAHRRGALVVMFQLIFSLGLLSSFFVGYLLSGGTESWRMMFLLGVVPAILLGVGMLFLPESPRWLFLNKRERQAVLTLDKLRGDPLAVRQELDEILEASRTPNGGWRTLTKKWVRPALIAGLGVAILSQLSGPNVIVYYAPIILTDAGFGDQAALLTSVSVGVASTLTTIMGMLLIDRIGRRRLMLTLLPMAVLSLLLLGAVFLGGPMTGIRVPLMLLGLLGYIVFNFGSLSVAVWLIASEVFPLIIRGKAMGLAAVSVWASDIVISLSTLSLVEVLGPTGTFWLFAGVNAIAVWFVWRYVPETAGHSLEQIETSLKEGTFQPHS</sequence>
<evidence type="ECO:0000313" key="13">
    <source>
        <dbReference type="Proteomes" id="UP000001695"/>
    </source>
</evidence>
<reference evidence="13" key="1">
    <citation type="submission" date="2008-03" db="EMBL/GenBank/DDBJ databases">
        <title>Complete sequence of chromosome of Beijerinckia indica subsp. indica ATCC 9039.</title>
        <authorList>
            <consortium name="US DOE Joint Genome Institute"/>
            <person name="Copeland A."/>
            <person name="Lucas S."/>
            <person name="Lapidus A."/>
            <person name="Glavina del Rio T."/>
            <person name="Dalin E."/>
            <person name="Tice H."/>
            <person name="Bruce D."/>
            <person name="Goodwin L."/>
            <person name="Pitluck S."/>
            <person name="LaButti K."/>
            <person name="Schmutz J."/>
            <person name="Larimer F."/>
            <person name="Land M."/>
            <person name="Hauser L."/>
            <person name="Kyrpides N."/>
            <person name="Mikhailova N."/>
            <person name="Dunfield P.F."/>
            <person name="Dedysh S.N."/>
            <person name="Liesack W."/>
            <person name="Saw J.H."/>
            <person name="Alam M."/>
            <person name="Chen Y."/>
            <person name="Murrell J.C."/>
            <person name="Richardson P."/>
        </authorList>
    </citation>
    <scope>NUCLEOTIDE SEQUENCE [LARGE SCALE GENOMIC DNA]</scope>
    <source>
        <strain evidence="13">ATCC 9039 / DSM 1715 / NCIMB 8712</strain>
    </source>
</reference>
<keyword evidence="12" id="KW-0560">Oxidoreductase</keyword>
<feature type="transmembrane region" description="Helical" evidence="10">
    <location>
        <begin position="72"/>
        <end position="95"/>
    </location>
</feature>
<evidence type="ECO:0000256" key="6">
    <source>
        <dbReference type="ARBA" id="ARBA00022692"/>
    </source>
</evidence>